<keyword evidence="3" id="KW-1185">Reference proteome</keyword>
<dbReference type="AlphaFoldDB" id="A0AA37WFD0"/>
<feature type="transmembrane region" description="Helical" evidence="1">
    <location>
        <begin position="37"/>
        <end position="61"/>
    </location>
</feature>
<feature type="transmembrane region" description="Helical" evidence="1">
    <location>
        <begin position="103"/>
        <end position="125"/>
    </location>
</feature>
<proteinExistence type="predicted"/>
<sequence length="131" mass="14208">MKQLLIHGLVAGLLSGIAGIIYLNIYQGAFGVNYSQVINIGSIIGASIIGCMLMTLGYAALIKFNKLKWRGWLNILIAVASFASIISPIGMSLPLSIEFPELFPGLVVPMHFFPALAFLSIYPFFSTNIKN</sequence>
<gene>
    <name evidence="2" type="ORF">GCM10007940_44570</name>
</gene>
<organism evidence="2 3">
    <name type="scientific">Portibacter lacus</name>
    <dbReference type="NCBI Taxonomy" id="1099794"/>
    <lineage>
        <taxon>Bacteria</taxon>
        <taxon>Pseudomonadati</taxon>
        <taxon>Bacteroidota</taxon>
        <taxon>Saprospiria</taxon>
        <taxon>Saprospirales</taxon>
        <taxon>Haliscomenobacteraceae</taxon>
        <taxon>Portibacter</taxon>
    </lineage>
</organism>
<dbReference type="EMBL" id="BSOH01000037">
    <property type="protein sequence ID" value="GLR19841.1"/>
    <property type="molecule type" value="Genomic_DNA"/>
</dbReference>
<keyword evidence="1" id="KW-1133">Transmembrane helix</keyword>
<reference evidence="2" key="1">
    <citation type="journal article" date="2014" name="Int. J. Syst. Evol. Microbiol.">
        <title>Complete genome sequence of Corynebacterium casei LMG S-19264T (=DSM 44701T), isolated from a smear-ripened cheese.</title>
        <authorList>
            <consortium name="US DOE Joint Genome Institute (JGI-PGF)"/>
            <person name="Walter F."/>
            <person name="Albersmeier A."/>
            <person name="Kalinowski J."/>
            <person name="Ruckert C."/>
        </authorList>
    </citation>
    <scope>NUCLEOTIDE SEQUENCE</scope>
    <source>
        <strain evidence="2">NBRC 108769</strain>
    </source>
</reference>
<evidence type="ECO:0000313" key="3">
    <source>
        <dbReference type="Proteomes" id="UP001156666"/>
    </source>
</evidence>
<accession>A0AA37WFD0</accession>
<name>A0AA37WFD0_9BACT</name>
<protein>
    <submittedName>
        <fullName evidence="2">Uncharacterized protein</fullName>
    </submittedName>
</protein>
<keyword evidence="1" id="KW-0812">Transmembrane</keyword>
<reference evidence="2" key="2">
    <citation type="submission" date="2023-01" db="EMBL/GenBank/DDBJ databases">
        <title>Draft genome sequence of Portibacter lacus strain NBRC 108769.</title>
        <authorList>
            <person name="Sun Q."/>
            <person name="Mori K."/>
        </authorList>
    </citation>
    <scope>NUCLEOTIDE SEQUENCE</scope>
    <source>
        <strain evidence="2">NBRC 108769</strain>
    </source>
</reference>
<keyword evidence="1" id="KW-0472">Membrane</keyword>
<feature type="transmembrane region" description="Helical" evidence="1">
    <location>
        <begin position="5"/>
        <end position="25"/>
    </location>
</feature>
<evidence type="ECO:0000256" key="1">
    <source>
        <dbReference type="SAM" id="Phobius"/>
    </source>
</evidence>
<evidence type="ECO:0000313" key="2">
    <source>
        <dbReference type="EMBL" id="GLR19841.1"/>
    </source>
</evidence>
<feature type="transmembrane region" description="Helical" evidence="1">
    <location>
        <begin position="73"/>
        <end position="97"/>
    </location>
</feature>
<comment type="caution">
    <text evidence="2">The sequence shown here is derived from an EMBL/GenBank/DDBJ whole genome shotgun (WGS) entry which is preliminary data.</text>
</comment>
<dbReference type="RefSeq" id="WP_235293369.1">
    <property type="nucleotide sequence ID" value="NZ_BSOH01000037.1"/>
</dbReference>
<dbReference type="Proteomes" id="UP001156666">
    <property type="component" value="Unassembled WGS sequence"/>
</dbReference>